<dbReference type="Gene3D" id="3.40.50.300">
    <property type="entry name" value="P-loop containing nucleotide triphosphate hydrolases"/>
    <property type="match status" value="1"/>
</dbReference>
<dbReference type="SUPFAM" id="SSF52540">
    <property type="entry name" value="P-loop containing nucleoside triphosphate hydrolases"/>
    <property type="match status" value="1"/>
</dbReference>
<organism evidence="2 3">
    <name type="scientific">Moraxella lacunata</name>
    <dbReference type="NCBI Taxonomy" id="477"/>
    <lineage>
        <taxon>Bacteria</taxon>
        <taxon>Pseudomonadati</taxon>
        <taxon>Pseudomonadota</taxon>
        <taxon>Gammaproteobacteria</taxon>
        <taxon>Moraxellales</taxon>
        <taxon>Moraxellaceae</taxon>
        <taxon>Moraxella</taxon>
    </lineage>
</organism>
<dbReference type="Pfam" id="PF07693">
    <property type="entry name" value="KAP_NTPase"/>
    <property type="match status" value="1"/>
</dbReference>
<sequence length="934" mass="106104">MTNATSITIDLTQTSSVPLVDRDAIVHQQAFERLDALLKNILERSNTQRDQAAISHLEKQLSKQMVNNTIFIHGKRGAGKTTFLKSVLNHYLEPQNQQSNQSRILPIAFIDPTITHTHQHILIDIIVKINMATEEKFKYCSDDKKRQEYRESLQAMSEGLKLLTNHQPNPAHDAQWFLHQALKESKHGQVLEERFYDYINKVIDILGAELLIIAIDDVDTETKEAYEVLENIRSIITHPRVCVLLTGDENLYNTIVHQKKLESLGKADEKQMLHLESKSDMAIHLTQQYLLKVLPAQQRLKLKDLYSLLNDKEAIDIKLKHPNLPNNNTEKSLRDFWVNIFQQGLFLIKKEADKCVDFVLQQPIRSVIQLSKILADAQDPKNHVSPTALLEAFANVFYNELFTEKFDMDLLYKPNPAINGIGKTMVELYAKYGELETGFYARPDTNHDMFNACQLILSTLLANYNSTNKNSSKLGGMLAMMLATSAPCNILVNYVPDHDKSENIKDYINYIGLSNKDDIYSVAAHYSPIILNDITSGLAVKSGVIRIRRKSKTELKEYLKGMKSNPPINGVEYIDNSGTLSRLSQTAENLLVVKDDVDKNNNILATALSIITCRVSGHAIMTSRGVHDHISCYTLLAFIAELLNAKDESSFEKTFYQRLEIPTYSSPTFMGKADGMEDIDTDEENNNLNLNTSNKDLYKEIIDMLWNWKGEMDKLNIQGISSVLQGKVWTRVFYSLSRVSEDLRKKGFFDPKENQRKNINGGFGILLHELMTIHIVAIINAVMIEESRFLTSRKADEGIHKVLLTAQNVSTTLDKFEESLKRIGSVLKDTSISSKMHAKLGLPIEEFEWMKGLKEKLPLTYGLMTCPLLIPFLIHPLHSFDETAESKWRESTAIKETVKALLADKGWKECFISDNDSLQIIDMHYISALPILQA</sequence>
<comment type="caution">
    <text evidence="2">The sequence shown here is derived from an EMBL/GenBank/DDBJ whole genome shotgun (WGS) entry which is preliminary data.</text>
</comment>
<reference evidence="2 3" key="1">
    <citation type="submission" date="2016-06" db="EMBL/GenBank/DDBJ databases">
        <title>Draft genome of Moraxella lacunata CCUG 57757A.</title>
        <authorList>
            <person name="Salva-Serra F."/>
            <person name="Engstrom-Jakobsson H."/>
            <person name="Thorell K."/>
            <person name="Gonzales-Siles L."/>
            <person name="Karlsson R."/>
            <person name="Boulund F."/>
            <person name="Engstrand L."/>
            <person name="Kristiansson E."/>
            <person name="Moore E."/>
        </authorList>
    </citation>
    <scope>NUCLEOTIDE SEQUENCE [LARGE SCALE GENOMIC DNA]</scope>
    <source>
        <strain evidence="2 3">CCUG 57757A</strain>
    </source>
</reference>
<evidence type="ECO:0000259" key="1">
    <source>
        <dbReference type="Pfam" id="PF07693"/>
    </source>
</evidence>
<dbReference type="InterPro" id="IPR027417">
    <property type="entry name" value="P-loop_NTPase"/>
</dbReference>
<evidence type="ECO:0000313" key="2">
    <source>
        <dbReference type="EMBL" id="OBX61429.1"/>
    </source>
</evidence>
<dbReference type="OrthoDB" id="8434746at2"/>
<dbReference type="Proteomes" id="UP000092607">
    <property type="component" value="Unassembled WGS sequence"/>
</dbReference>
<proteinExistence type="predicted"/>
<dbReference type="AlphaFoldDB" id="A0A1B8PZ00"/>
<feature type="domain" description="KAP NTPase" evidence="1">
    <location>
        <begin position="68"/>
        <end position="259"/>
    </location>
</feature>
<name>A0A1B8PZ00_MORLA</name>
<protein>
    <recommendedName>
        <fullName evidence="1">KAP NTPase domain-containing protein</fullName>
    </recommendedName>
</protein>
<dbReference type="RefSeq" id="WP_065256187.1">
    <property type="nucleotide sequence ID" value="NZ_JARDJM010000074.1"/>
</dbReference>
<evidence type="ECO:0000313" key="3">
    <source>
        <dbReference type="Proteomes" id="UP000092607"/>
    </source>
</evidence>
<accession>A0A1B8PZ00</accession>
<gene>
    <name evidence="2" type="ORF">A9309_08255</name>
</gene>
<dbReference type="InterPro" id="IPR011646">
    <property type="entry name" value="KAP_P-loop"/>
</dbReference>
<dbReference type="EMBL" id="LZMS01000069">
    <property type="protein sequence ID" value="OBX61429.1"/>
    <property type="molecule type" value="Genomic_DNA"/>
</dbReference>